<evidence type="ECO:0000259" key="2">
    <source>
        <dbReference type="Pfam" id="PF00248"/>
    </source>
</evidence>
<evidence type="ECO:0000256" key="1">
    <source>
        <dbReference type="ARBA" id="ARBA00023002"/>
    </source>
</evidence>
<gene>
    <name evidence="3" type="ORF">GCM10010987_36270</name>
    <name evidence="4" type="ORF">XH86_39085</name>
</gene>
<dbReference type="Proteomes" id="UP000625079">
    <property type="component" value="Unassembled WGS sequence"/>
</dbReference>
<dbReference type="GO" id="GO:0016491">
    <property type="term" value="F:oxidoreductase activity"/>
    <property type="evidence" value="ECO:0007669"/>
    <property type="project" value="UniProtKB-KW"/>
</dbReference>
<dbReference type="EMBL" id="BMHC01000007">
    <property type="protein sequence ID" value="GGI25817.1"/>
    <property type="molecule type" value="Genomic_DNA"/>
</dbReference>
<name>A0A410VIH6_9BRAD</name>
<dbReference type="EMBL" id="CP030058">
    <property type="protein sequence ID" value="QOZ64648.1"/>
    <property type="molecule type" value="Genomic_DNA"/>
</dbReference>
<evidence type="ECO:0000313" key="4">
    <source>
        <dbReference type="EMBL" id="QOZ64648.1"/>
    </source>
</evidence>
<dbReference type="SUPFAM" id="SSF51430">
    <property type="entry name" value="NAD(P)-linked oxidoreductase"/>
    <property type="match status" value="1"/>
</dbReference>
<evidence type="ECO:0000313" key="6">
    <source>
        <dbReference type="Proteomes" id="UP000625079"/>
    </source>
</evidence>
<dbReference type="OrthoDB" id="9803483at2"/>
<organism evidence="3 6">
    <name type="scientific">Bradyrhizobium guangdongense</name>
    <dbReference type="NCBI Taxonomy" id="1325090"/>
    <lineage>
        <taxon>Bacteria</taxon>
        <taxon>Pseudomonadati</taxon>
        <taxon>Pseudomonadota</taxon>
        <taxon>Alphaproteobacteria</taxon>
        <taxon>Hyphomicrobiales</taxon>
        <taxon>Nitrobacteraceae</taxon>
        <taxon>Bradyrhizobium</taxon>
    </lineage>
</organism>
<reference evidence="3" key="3">
    <citation type="submission" date="2022-12" db="EMBL/GenBank/DDBJ databases">
        <authorList>
            <person name="Sun Q."/>
            <person name="Zhou Y."/>
        </authorList>
    </citation>
    <scope>NUCLEOTIDE SEQUENCE</scope>
    <source>
        <strain evidence="3">CGMCC 1.15034</strain>
    </source>
</reference>
<protein>
    <submittedName>
        <fullName evidence="4">Aldo/keto reductase</fullName>
    </submittedName>
    <submittedName>
        <fullName evidence="3">Oxidoreductase</fullName>
    </submittedName>
</protein>
<dbReference type="AlphaFoldDB" id="A0A410VIH6"/>
<dbReference type="Pfam" id="PF00248">
    <property type="entry name" value="Aldo_ket_red"/>
    <property type="match status" value="1"/>
</dbReference>
<evidence type="ECO:0000313" key="5">
    <source>
        <dbReference type="Proteomes" id="UP000593880"/>
    </source>
</evidence>
<keyword evidence="4" id="KW-0614">Plasmid</keyword>
<dbReference type="InterPro" id="IPR023210">
    <property type="entry name" value="NADP_OxRdtase_dom"/>
</dbReference>
<sequence length="343" mass="37403">MEHRGVGRSGLRIPALAFGTATFGGGNEFFRKWGTTDLSEARRLVDICLDAGLNLFDTADVYSMGAAEEILGKALGSRRSQALIATKLGYRSHSGPNGMGASRQHIIMACEASLKRLGCDHLDLLQLHGYDENTPIEETLRAFEELIKAGKVRYIGASNFSGWQLAKMATTADWLGLPRPISHQVHYSLLCRDYEHELMPAGFDQGIGAIIWSPLSGGKLSGKISRDRPPQADSRAAKFGGLTERDAKLFDIVDALNDIAQERGTSASQVAINWLLARPTVSSVVIGARTAEQLVENIAALDWQLSIKEVERLNQVSASPAPYPYSHQSMFPELLRPLSGISR</sequence>
<dbReference type="InterPro" id="IPR036812">
    <property type="entry name" value="NAD(P)_OxRdtase_dom_sf"/>
</dbReference>
<evidence type="ECO:0000313" key="3">
    <source>
        <dbReference type="EMBL" id="GGI25817.1"/>
    </source>
</evidence>
<keyword evidence="5" id="KW-1185">Reference proteome</keyword>
<dbReference type="RefSeq" id="WP_128930040.1">
    <property type="nucleotide sequence ID" value="NZ_BMHC01000007.1"/>
</dbReference>
<dbReference type="Proteomes" id="UP000593880">
    <property type="component" value="Plasmid unnamed"/>
</dbReference>
<dbReference type="FunFam" id="3.20.20.100:FF:000004">
    <property type="entry name" value="Oxidoreductase, aldo/keto reductase"/>
    <property type="match status" value="1"/>
</dbReference>
<dbReference type="PANTHER" id="PTHR43364:SF18">
    <property type="entry name" value="OXIDOREDUCTASE"/>
    <property type="match status" value="1"/>
</dbReference>
<dbReference type="Gene3D" id="3.20.20.100">
    <property type="entry name" value="NADP-dependent oxidoreductase domain"/>
    <property type="match status" value="1"/>
</dbReference>
<reference evidence="4 5" key="2">
    <citation type="submission" date="2018-06" db="EMBL/GenBank/DDBJ databases">
        <title>Comparative genomics of rhizobia nodulating Arachis hypogaea in China.</title>
        <authorList>
            <person name="Li Y."/>
        </authorList>
    </citation>
    <scope>NUCLEOTIDE SEQUENCE [LARGE SCALE GENOMIC DNA]</scope>
    <source>
        <strain evidence="4 5">CCBAU 51658</strain>
        <plasmid evidence="4 5">unnamed</plasmid>
    </source>
</reference>
<accession>A0A410VIH6</accession>
<dbReference type="PRINTS" id="PR00069">
    <property type="entry name" value="ALDKETRDTASE"/>
</dbReference>
<dbReference type="GO" id="GO:0005829">
    <property type="term" value="C:cytosol"/>
    <property type="evidence" value="ECO:0007669"/>
    <property type="project" value="UniProtKB-ARBA"/>
</dbReference>
<dbReference type="InterPro" id="IPR020471">
    <property type="entry name" value="AKR"/>
</dbReference>
<feature type="domain" description="NADP-dependent oxidoreductase" evidence="2">
    <location>
        <begin position="16"/>
        <end position="316"/>
    </location>
</feature>
<keyword evidence="1" id="KW-0560">Oxidoreductase</keyword>
<dbReference type="PANTHER" id="PTHR43364">
    <property type="entry name" value="NADH-SPECIFIC METHYLGLYOXAL REDUCTASE-RELATED"/>
    <property type="match status" value="1"/>
</dbReference>
<proteinExistence type="predicted"/>
<dbReference type="InterPro" id="IPR050523">
    <property type="entry name" value="AKR_Detox_Biosynth"/>
</dbReference>
<dbReference type="CDD" id="cd19091">
    <property type="entry name" value="AKR_PsAKR"/>
    <property type="match status" value="1"/>
</dbReference>
<geneLocation type="plasmid" evidence="4 5">
    <name>unnamed</name>
</geneLocation>
<reference evidence="3" key="1">
    <citation type="journal article" date="2014" name="Int. J. Syst. Evol. Microbiol.">
        <title>Complete genome sequence of Corynebacterium casei LMG S-19264T (=DSM 44701T), isolated from a smear-ripened cheese.</title>
        <authorList>
            <consortium name="US DOE Joint Genome Institute (JGI-PGF)"/>
            <person name="Walter F."/>
            <person name="Albersmeier A."/>
            <person name="Kalinowski J."/>
            <person name="Ruckert C."/>
        </authorList>
    </citation>
    <scope>NUCLEOTIDE SEQUENCE</scope>
    <source>
        <strain evidence="3">CGMCC 1.15034</strain>
    </source>
</reference>